<dbReference type="Pfam" id="PF03171">
    <property type="entry name" value="2OG-FeII_Oxy"/>
    <property type="match status" value="1"/>
</dbReference>
<protein>
    <submittedName>
        <fullName evidence="6">OLC1v1023394C1</fullName>
    </submittedName>
</protein>
<evidence type="ECO:0000259" key="5">
    <source>
        <dbReference type="PROSITE" id="PS51471"/>
    </source>
</evidence>
<dbReference type="GO" id="GO:0009805">
    <property type="term" value="P:coumarin biosynthetic process"/>
    <property type="evidence" value="ECO:0007669"/>
    <property type="project" value="UniProtKB-ARBA"/>
</dbReference>
<dbReference type="InterPro" id="IPR027443">
    <property type="entry name" value="IPNS-like_sf"/>
</dbReference>
<keyword evidence="2 3" id="KW-0408">Iron</keyword>
<keyword evidence="3" id="KW-0560">Oxidoreductase</keyword>
<dbReference type="InterPro" id="IPR026992">
    <property type="entry name" value="DIOX_N"/>
</dbReference>
<keyword evidence="7" id="KW-1185">Reference proteome</keyword>
<evidence type="ECO:0000256" key="1">
    <source>
        <dbReference type="ARBA" id="ARBA00022723"/>
    </source>
</evidence>
<proteinExistence type="inferred from homology"/>
<evidence type="ECO:0000313" key="7">
    <source>
        <dbReference type="Proteomes" id="UP001161247"/>
    </source>
</evidence>
<evidence type="ECO:0000313" key="6">
    <source>
        <dbReference type="EMBL" id="CAI9088934.1"/>
    </source>
</evidence>
<dbReference type="PROSITE" id="PS51471">
    <property type="entry name" value="FE2OG_OXY"/>
    <property type="match status" value="1"/>
</dbReference>
<reference evidence="6" key="1">
    <citation type="submission" date="2023-03" db="EMBL/GenBank/DDBJ databases">
        <authorList>
            <person name="Julca I."/>
        </authorList>
    </citation>
    <scope>NUCLEOTIDE SEQUENCE</scope>
</reference>
<dbReference type="EMBL" id="OX459118">
    <property type="protein sequence ID" value="CAI9088934.1"/>
    <property type="molecule type" value="Genomic_DNA"/>
</dbReference>
<evidence type="ECO:0000256" key="2">
    <source>
        <dbReference type="ARBA" id="ARBA00023004"/>
    </source>
</evidence>
<dbReference type="Pfam" id="PF14226">
    <property type="entry name" value="DIOX_N"/>
    <property type="match status" value="1"/>
</dbReference>
<sequence>MGKPTKISRCPRAQSTAALKAAKDSVSVKPTTVRRRRQHHSKDPMEEKTQSSSVPVIDMKDPRDLPDKIVKACEDWGCFRVSNHGIPTELLSEMKGLARYFLDLPTKIKKRNASWKPGQRLQYTLPYNVTPYFQSLRIDDMIFPGALDDFCDRINASPHQRETLVRYPQALYGAAIEICEKIMQGYGLLGRGEKTSKDWVCDLQLNKYNFSQQSLGSTGAIEHSDPGFFTLLQDDELVNGLEVMNKFTGEWVPVDPIPGTLVVLVGDTGMVWSNGRFCNVKHRVQCNKPMTRVSLATFVLVTRDKIVRTPEELIDSKHPRLYKEFFYYEDYKHLRLSSSPTAEALEHFKVDSTTDD</sequence>
<dbReference type="InterPro" id="IPR044861">
    <property type="entry name" value="IPNS-like_FE2OG_OXY"/>
</dbReference>
<accession>A0AAV1BZX6</accession>
<evidence type="ECO:0000256" key="3">
    <source>
        <dbReference type="RuleBase" id="RU003682"/>
    </source>
</evidence>
<keyword evidence="1 3" id="KW-0479">Metal-binding</keyword>
<gene>
    <name evidence="6" type="ORF">OLC1_LOCUS1390</name>
</gene>
<feature type="domain" description="Fe2OG dioxygenase" evidence="5">
    <location>
        <begin position="196"/>
        <end position="301"/>
    </location>
</feature>
<dbReference type="InterPro" id="IPR005123">
    <property type="entry name" value="Oxoglu/Fe-dep_dioxygenase_dom"/>
</dbReference>
<dbReference type="GO" id="GO:0002238">
    <property type="term" value="P:response to molecule of fungal origin"/>
    <property type="evidence" value="ECO:0007669"/>
    <property type="project" value="UniProtKB-ARBA"/>
</dbReference>
<name>A0AAV1BZX6_OLDCO</name>
<dbReference type="Gene3D" id="2.60.120.330">
    <property type="entry name" value="B-lactam Antibiotic, Isopenicillin N Synthase, Chain"/>
    <property type="match status" value="1"/>
</dbReference>
<evidence type="ECO:0000256" key="4">
    <source>
        <dbReference type="SAM" id="MobiDB-lite"/>
    </source>
</evidence>
<dbReference type="InterPro" id="IPR050231">
    <property type="entry name" value="Iron_ascorbate_oxido_reductase"/>
</dbReference>
<dbReference type="PANTHER" id="PTHR47990">
    <property type="entry name" value="2-OXOGLUTARATE (2OG) AND FE(II)-DEPENDENT OXYGENASE SUPERFAMILY PROTEIN-RELATED"/>
    <property type="match status" value="1"/>
</dbReference>
<dbReference type="AlphaFoldDB" id="A0AAV1BZX6"/>
<feature type="region of interest" description="Disordered" evidence="4">
    <location>
        <begin position="1"/>
        <end position="62"/>
    </location>
</feature>
<organism evidence="6 7">
    <name type="scientific">Oldenlandia corymbosa var. corymbosa</name>
    <dbReference type="NCBI Taxonomy" id="529605"/>
    <lineage>
        <taxon>Eukaryota</taxon>
        <taxon>Viridiplantae</taxon>
        <taxon>Streptophyta</taxon>
        <taxon>Embryophyta</taxon>
        <taxon>Tracheophyta</taxon>
        <taxon>Spermatophyta</taxon>
        <taxon>Magnoliopsida</taxon>
        <taxon>eudicotyledons</taxon>
        <taxon>Gunneridae</taxon>
        <taxon>Pentapetalae</taxon>
        <taxon>asterids</taxon>
        <taxon>lamiids</taxon>
        <taxon>Gentianales</taxon>
        <taxon>Rubiaceae</taxon>
        <taxon>Rubioideae</taxon>
        <taxon>Spermacoceae</taxon>
        <taxon>Hedyotis-Oldenlandia complex</taxon>
        <taxon>Oldenlandia</taxon>
    </lineage>
</organism>
<dbReference type="GO" id="GO:0016706">
    <property type="term" value="F:2-oxoglutarate-dependent dioxygenase activity"/>
    <property type="evidence" value="ECO:0007669"/>
    <property type="project" value="UniProtKB-ARBA"/>
</dbReference>
<dbReference type="GO" id="GO:0046872">
    <property type="term" value="F:metal ion binding"/>
    <property type="evidence" value="ECO:0007669"/>
    <property type="project" value="UniProtKB-KW"/>
</dbReference>
<comment type="similarity">
    <text evidence="3">Belongs to the iron/ascorbate-dependent oxidoreductase family.</text>
</comment>
<dbReference type="SUPFAM" id="SSF51197">
    <property type="entry name" value="Clavaminate synthase-like"/>
    <property type="match status" value="1"/>
</dbReference>
<dbReference type="Proteomes" id="UP001161247">
    <property type="component" value="Chromosome 1"/>
</dbReference>